<organism evidence="1 2">
    <name type="scientific">Circinella minor</name>
    <dbReference type="NCBI Taxonomy" id="1195481"/>
    <lineage>
        <taxon>Eukaryota</taxon>
        <taxon>Fungi</taxon>
        <taxon>Fungi incertae sedis</taxon>
        <taxon>Mucoromycota</taxon>
        <taxon>Mucoromycotina</taxon>
        <taxon>Mucoromycetes</taxon>
        <taxon>Mucorales</taxon>
        <taxon>Lichtheimiaceae</taxon>
        <taxon>Circinella</taxon>
    </lineage>
</organism>
<gene>
    <name evidence="1" type="ORF">INT45_012323</name>
</gene>
<dbReference type="Proteomes" id="UP000646827">
    <property type="component" value="Unassembled WGS sequence"/>
</dbReference>
<name>A0A8H7S5C9_9FUNG</name>
<comment type="caution">
    <text evidence="1">The sequence shown here is derived from an EMBL/GenBank/DDBJ whole genome shotgun (WGS) entry which is preliminary data.</text>
</comment>
<evidence type="ECO:0000313" key="2">
    <source>
        <dbReference type="Proteomes" id="UP000646827"/>
    </source>
</evidence>
<sequence>MSSKMIFVGRNAHCWWYRLDQYRFPICRKEFDFNMGSILYYAHARTSTKEHDRIFALANIFPDIMKQITIDYKQDIQELIIQFYGLLAKKDLSIMCFGQYTYEGYLSICKTACSNSINDSSTKKARYTIPIQKYDLPSWTGVHGQHWKNDMYKTPFENYTVIGRALQLTCTGVTNEQHKNEISDLDSIATKDIIPPLPQPSNDYFWTLVISIQLPGSRNEKLIEVYTAWDEPTELGSKDYKKIISELCNLSCFFQIKKKNFQWIPNNDEIKRSKFGFRDMVESLENSHQYVLLNGVPFTSSNDDDEFIYYPVIKKNGEYYKAIGLCWTKDGEHFFDDITLEEQLFEIH</sequence>
<protein>
    <submittedName>
        <fullName evidence="1">Uncharacterized protein</fullName>
    </submittedName>
</protein>
<reference evidence="1 2" key="1">
    <citation type="submission" date="2020-12" db="EMBL/GenBank/DDBJ databases">
        <title>Metabolic potential, ecology and presence of endohyphal bacteria is reflected in genomic diversity of Mucoromycotina.</title>
        <authorList>
            <person name="Muszewska A."/>
            <person name="Okrasinska A."/>
            <person name="Steczkiewicz K."/>
            <person name="Drgas O."/>
            <person name="Orlowska M."/>
            <person name="Perlinska-Lenart U."/>
            <person name="Aleksandrzak-Piekarczyk T."/>
            <person name="Szatraj K."/>
            <person name="Zielenkiewicz U."/>
            <person name="Pilsyk S."/>
            <person name="Malc E."/>
            <person name="Mieczkowski P."/>
            <person name="Kruszewska J.S."/>
            <person name="Biernat P."/>
            <person name="Pawlowska J."/>
        </authorList>
    </citation>
    <scope>NUCLEOTIDE SEQUENCE [LARGE SCALE GENOMIC DNA]</scope>
    <source>
        <strain evidence="1 2">CBS 142.35</strain>
    </source>
</reference>
<dbReference type="OrthoDB" id="10378893at2759"/>
<dbReference type="AlphaFoldDB" id="A0A8H7S5C9"/>
<accession>A0A8H7S5C9</accession>
<proteinExistence type="predicted"/>
<evidence type="ECO:0000313" key="1">
    <source>
        <dbReference type="EMBL" id="KAG2223024.1"/>
    </source>
</evidence>
<dbReference type="EMBL" id="JAEPRB010000070">
    <property type="protein sequence ID" value="KAG2223024.1"/>
    <property type="molecule type" value="Genomic_DNA"/>
</dbReference>
<keyword evidence="2" id="KW-1185">Reference proteome</keyword>